<dbReference type="Proteomes" id="UP000727857">
    <property type="component" value="Unassembled WGS sequence"/>
</dbReference>
<accession>A0A940DFS5</accession>
<keyword evidence="2 8" id="KW-0808">Transferase</keyword>
<gene>
    <name evidence="8" type="primary">cmk</name>
    <name evidence="10" type="ORF">IAB16_00535</name>
</gene>
<comment type="subcellular location">
    <subcellularLocation>
        <location evidence="8">Cytoplasm</location>
    </subcellularLocation>
</comment>
<protein>
    <recommendedName>
        <fullName evidence="8">Cytidylate kinase</fullName>
        <shortName evidence="8">CK</shortName>
        <ecNumber evidence="8">2.7.4.25</ecNumber>
    </recommendedName>
    <alternativeName>
        <fullName evidence="8">Cytidine monophosphate kinase</fullName>
        <shortName evidence="8">CMP kinase</shortName>
    </alternativeName>
</protein>
<name>A0A940DFS5_9FIRM</name>
<proteinExistence type="inferred from homology"/>
<comment type="similarity">
    <text evidence="1 8">Belongs to the cytidylate kinase family. Type 1 subfamily.</text>
</comment>
<keyword evidence="3 8" id="KW-0547">Nucleotide-binding</keyword>
<dbReference type="InterPro" id="IPR011994">
    <property type="entry name" value="Cytidylate_kinase_dom"/>
</dbReference>
<keyword evidence="4 8" id="KW-0418">Kinase</keyword>
<dbReference type="SUPFAM" id="SSF52540">
    <property type="entry name" value="P-loop containing nucleoside triphosphate hydrolases"/>
    <property type="match status" value="1"/>
</dbReference>
<evidence type="ECO:0000256" key="5">
    <source>
        <dbReference type="ARBA" id="ARBA00022840"/>
    </source>
</evidence>
<sequence length="226" mass="24585">MPLNIAIDGPAGAGKSTMAKRIAAKMGIVYLDTGAMYRGIACYALSANASPEKSEEVLPLLGGVKMDISYADGVQKVIINGEDVTPYIREHRISMAASTISKIPEVRLKLVELQREIASHTDCVLDGRDIGSYVLPNADVKIYLDARPEVRARRRLDELKAKGTAGELTYEEILADIVARDYQDTHRDFAPLKVADGATVIDTSDMTIEEVAEKVADLCKKAGYRA</sequence>
<dbReference type="InterPro" id="IPR003136">
    <property type="entry name" value="Cytidylate_kin"/>
</dbReference>
<dbReference type="Pfam" id="PF02224">
    <property type="entry name" value="Cytidylate_kin"/>
    <property type="match status" value="1"/>
</dbReference>
<dbReference type="HAMAP" id="MF_00238">
    <property type="entry name" value="Cytidyl_kinase_type1"/>
    <property type="match status" value="1"/>
</dbReference>
<dbReference type="InterPro" id="IPR027417">
    <property type="entry name" value="P-loop_NTPase"/>
</dbReference>
<evidence type="ECO:0000313" key="10">
    <source>
        <dbReference type="EMBL" id="MBO8423499.1"/>
    </source>
</evidence>
<dbReference type="AlphaFoldDB" id="A0A940DFS5"/>
<evidence type="ECO:0000256" key="3">
    <source>
        <dbReference type="ARBA" id="ARBA00022741"/>
    </source>
</evidence>
<comment type="catalytic activity">
    <reaction evidence="7 8">
        <text>CMP + ATP = CDP + ADP</text>
        <dbReference type="Rhea" id="RHEA:11600"/>
        <dbReference type="ChEBI" id="CHEBI:30616"/>
        <dbReference type="ChEBI" id="CHEBI:58069"/>
        <dbReference type="ChEBI" id="CHEBI:60377"/>
        <dbReference type="ChEBI" id="CHEBI:456216"/>
        <dbReference type="EC" id="2.7.4.25"/>
    </reaction>
</comment>
<dbReference type="EC" id="2.7.4.25" evidence="8"/>
<evidence type="ECO:0000259" key="9">
    <source>
        <dbReference type="Pfam" id="PF02224"/>
    </source>
</evidence>
<dbReference type="EMBL" id="JADINF010000013">
    <property type="protein sequence ID" value="MBO8423499.1"/>
    <property type="molecule type" value="Genomic_DNA"/>
</dbReference>
<dbReference type="GO" id="GO:0036431">
    <property type="term" value="F:dCMP kinase activity"/>
    <property type="evidence" value="ECO:0007669"/>
    <property type="project" value="InterPro"/>
</dbReference>
<keyword evidence="8" id="KW-0963">Cytoplasm</keyword>
<dbReference type="Gene3D" id="3.40.50.300">
    <property type="entry name" value="P-loop containing nucleotide triphosphate hydrolases"/>
    <property type="match status" value="1"/>
</dbReference>
<evidence type="ECO:0000256" key="4">
    <source>
        <dbReference type="ARBA" id="ARBA00022777"/>
    </source>
</evidence>
<feature type="binding site" evidence="8">
    <location>
        <begin position="9"/>
        <end position="17"/>
    </location>
    <ligand>
        <name>ATP</name>
        <dbReference type="ChEBI" id="CHEBI:30616"/>
    </ligand>
</feature>
<dbReference type="CDD" id="cd02020">
    <property type="entry name" value="CMPK"/>
    <property type="match status" value="1"/>
</dbReference>
<evidence type="ECO:0000256" key="1">
    <source>
        <dbReference type="ARBA" id="ARBA00009427"/>
    </source>
</evidence>
<comment type="catalytic activity">
    <reaction evidence="6 8">
        <text>dCMP + ATP = dCDP + ADP</text>
        <dbReference type="Rhea" id="RHEA:25094"/>
        <dbReference type="ChEBI" id="CHEBI:30616"/>
        <dbReference type="ChEBI" id="CHEBI:57566"/>
        <dbReference type="ChEBI" id="CHEBI:58593"/>
        <dbReference type="ChEBI" id="CHEBI:456216"/>
        <dbReference type="EC" id="2.7.4.25"/>
    </reaction>
</comment>
<feature type="domain" description="Cytidylate kinase" evidence="9">
    <location>
        <begin position="5"/>
        <end position="220"/>
    </location>
</feature>
<keyword evidence="5 8" id="KW-0067">ATP-binding</keyword>
<organism evidence="10 11">
    <name type="scientific">Candidatus Stercoripulliclostridium pullicola</name>
    <dbReference type="NCBI Taxonomy" id="2840953"/>
    <lineage>
        <taxon>Bacteria</taxon>
        <taxon>Bacillati</taxon>
        <taxon>Bacillota</taxon>
        <taxon>Clostridia</taxon>
        <taxon>Eubacteriales</taxon>
        <taxon>Candidatus Stercoripulliclostridium</taxon>
    </lineage>
</organism>
<evidence type="ECO:0000256" key="7">
    <source>
        <dbReference type="ARBA" id="ARBA00048478"/>
    </source>
</evidence>
<dbReference type="NCBIfam" id="TIGR00017">
    <property type="entry name" value="cmk"/>
    <property type="match status" value="1"/>
</dbReference>
<dbReference type="GO" id="GO:0005524">
    <property type="term" value="F:ATP binding"/>
    <property type="evidence" value="ECO:0007669"/>
    <property type="project" value="UniProtKB-UniRule"/>
</dbReference>
<reference evidence="10" key="2">
    <citation type="journal article" date="2021" name="PeerJ">
        <title>Extensive microbial diversity within the chicken gut microbiome revealed by metagenomics and culture.</title>
        <authorList>
            <person name="Gilroy R."/>
            <person name="Ravi A."/>
            <person name="Getino M."/>
            <person name="Pursley I."/>
            <person name="Horton D.L."/>
            <person name="Alikhan N.F."/>
            <person name="Baker D."/>
            <person name="Gharbi K."/>
            <person name="Hall N."/>
            <person name="Watson M."/>
            <person name="Adriaenssens E.M."/>
            <person name="Foster-Nyarko E."/>
            <person name="Jarju S."/>
            <person name="Secka A."/>
            <person name="Antonio M."/>
            <person name="Oren A."/>
            <person name="Chaudhuri R.R."/>
            <person name="La Ragione R."/>
            <person name="Hildebrand F."/>
            <person name="Pallen M.J."/>
        </authorList>
    </citation>
    <scope>NUCLEOTIDE SEQUENCE</scope>
    <source>
        <strain evidence="10">517</strain>
    </source>
</reference>
<evidence type="ECO:0000313" key="11">
    <source>
        <dbReference type="Proteomes" id="UP000727857"/>
    </source>
</evidence>
<evidence type="ECO:0000256" key="8">
    <source>
        <dbReference type="HAMAP-Rule" id="MF_00238"/>
    </source>
</evidence>
<dbReference type="GO" id="GO:0006220">
    <property type="term" value="P:pyrimidine nucleotide metabolic process"/>
    <property type="evidence" value="ECO:0007669"/>
    <property type="project" value="UniProtKB-UniRule"/>
</dbReference>
<evidence type="ECO:0000256" key="2">
    <source>
        <dbReference type="ARBA" id="ARBA00022679"/>
    </source>
</evidence>
<dbReference type="GO" id="GO:0005737">
    <property type="term" value="C:cytoplasm"/>
    <property type="evidence" value="ECO:0007669"/>
    <property type="project" value="UniProtKB-SubCell"/>
</dbReference>
<reference evidence="10" key="1">
    <citation type="submission" date="2020-10" db="EMBL/GenBank/DDBJ databases">
        <authorList>
            <person name="Gilroy R."/>
        </authorList>
    </citation>
    <scope>NUCLEOTIDE SEQUENCE</scope>
    <source>
        <strain evidence="10">517</strain>
    </source>
</reference>
<comment type="caution">
    <text evidence="10">The sequence shown here is derived from an EMBL/GenBank/DDBJ whole genome shotgun (WGS) entry which is preliminary data.</text>
</comment>
<evidence type="ECO:0000256" key="6">
    <source>
        <dbReference type="ARBA" id="ARBA00047615"/>
    </source>
</evidence>